<dbReference type="PANTHER" id="PTHR14097:SF8">
    <property type="entry name" value="NAD(P)-BINDING DOMAIN-CONTAINING PROTEIN"/>
    <property type="match status" value="1"/>
</dbReference>
<dbReference type="OrthoDB" id="9798632at2"/>
<name>A0A233S9B7_STRDA</name>
<dbReference type="Proteomes" id="UP000215483">
    <property type="component" value="Unassembled WGS sequence"/>
</dbReference>
<evidence type="ECO:0000313" key="2">
    <source>
        <dbReference type="EMBL" id="OXY92286.1"/>
    </source>
</evidence>
<dbReference type="SUPFAM" id="SSF51735">
    <property type="entry name" value="NAD(P)-binding Rossmann-fold domains"/>
    <property type="match status" value="1"/>
</dbReference>
<comment type="caution">
    <text evidence="2">The sequence shown here is derived from an EMBL/GenBank/DDBJ whole genome shotgun (WGS) entry which is preliminary data.</text>
</comment>
<dbReference type="InterPro" id="IPR036291">
    <property type="entry name" value="NAD(P)-bd_dom_sf"/>
</dbReference>
<dbReference type="InterPro" id="IPR016040">
    <property type="entry name" value="NAD(P)-bd_dom"/>
</dbReference>
<sequence length="230" mass="24855">MKVVVFGGSGLIGDGVIQESLHAADVTEVVTVGRSPQSVTHPKLRQVVHSDFLDFTAISEDLAGADLCFWALGVSAVGMSPQDYERITYDYTVAAVRVLATANPAMTFVYVSGGGTDGTEQGRSRWARVKGRTENMVIAAFPGGYALRPGVVQSSHGKRSRTPMYRWASIVIAPIVPLLRRLPFAPAFMTSTEQIGQAALHLTRRGWPRHVLENRDIVAAAAAARQPRAR</sequence>
<dbReference type="Gene3D" id="3.40.50.720">
    <property type="entry name" value="NAD(P)-binding Rossmann-like Domain"/>
    <property type="match status" value="1"/>
</dbReference>
<protein>
    <recommendedName>
        <fullName evidence="1">NAD(P)-binding domain-containing protein</fullName>
    </recommendedName>
</protein>
<dbReference type="RefSeq" id="WP_094219228.1">
    <property type="nucleotide sequence ID" value="NZ_MCGQ01000023.1"/>
</dbReference>
<organism evidence="2 3">
    <name type="scientific">Streptomyces diastatochromogenes</name>
    <dbReference type="NCBI Taxonomy" id="42236"/>
    <lineage>
        <taxon>Bacteria</taxon>
        <taxon>Bacillati</taxon>
        <taxon>Actinomycetota</taxon>
        <taxon>Actinomycetes</taxon>
        <taxon>Kitasatosporales</taxon>
        <taxon>Streptomycetaceae</taxon>
        <taxon>Streptomyces</taxon>
    </lineage>
</organism>
<evidence type="ECO:0000313" key="3">
    <source>
        <dbReference type="Proteomes" id="UP000215483"/>
    </source>
</evidence>
<dbReference type="AlphaFoldDB" id="A0A233S9B7"/>
<dbReference type="EMBL" id="MCGQ01000023">
    <property type="protein sequence ID" value="OXY92286.1"/>
    <property type="molecule type" value="Genomic_DNA"/>
</dbReference>
<gene>
    <name evidence="2" type="ORF">BEK98_26190</name>
</gene>
<proteinExistence type="predicted"/>
<keyword evidence="3" id="KW-1185">Reference proteome</keyword>
<reference evidence="2 3" key="1">
    <citation type="submission" date="2016-07" db="EMBL/GenBank/DDBJ databases">
        <title>Draft genome of Streptomyces diastatochromogenes.</title>
        <authorList>
            <person name="Podduturi R."/>
            <person name="Lukassen M.B."/>
            <person name="Clausen N."/>
            <person name="Nielsen J.L."/>
            <person name="Jorgensen N.O."/>
        </authorList>
    </citation>
    <scope>NUCLEOTIDE SEQUENCE [LARGE SCALE GENOMIC DNA]</scope>
    <source>
        <strain evidence="2 3">DSM 40608</strain>
    </source>
</reference>
<dbReference type="PANTHER" id="PTHR14097">
    <property type="entry name" value="OXIDOREDUCTASE HTATIP2"/>
    <property type="match status" value="1"/>
</dbReference>
<feature type="domain" description="NAD(P)-binding" evidence="1">
    <location>
        <begin position="7"/>
        <end position="126"/>
    </location>
</feature>
<evidence type="ECO:0000259" key="1">
    <source>
        <dbReference type="Pfam" id="PF13460"/>
    </source>
</evidence>
<dbReference type="Pfam" id="PF13460">
    <property type="entry name" value="NAD_binding_10"/>
    <property type="match status" value="1"/>
</dbReference>
<accession>A0A233S9B7</accession>